<gene>
    <name evidence="3" type="ORF">SMN809_LOCUS14417</name>
</gene>
<evidence type="ECO:0000313" key="3">
    <source>
        <dbReference type="EMBL" id="CAF4046677.1"/>
    </source>
</evidence>
<dbReference type="GO" id="GO:0048488">
    <property type="term" value="P:synaptic vesicle endocytosis"/>
    <property type="evidence" value="ECO:0007669"/>
    <property type="project" value="TreeGrafter"/>
</dbReference>
<reference evidence="3" key="1">
    <citation type="submission" date="2021-02" db="EMBL/GenBank/DDBJ databases">
        <authorList>
            <person name="Nowell W R."/>
        </authorList>
    </citation>
    <scope>NUCLEOTIDE SEQUENCE</scope>
</reference>
<organism evidence="3 4">
    <name type="scientific">Rotaria magnacalcarata</name>
    <dbReference type="NCBI Taxonomy" id="392030"/>
    <lineage>
        <taxon>Eukaryota</taxon>
        <taxon>Metazoa</taxon>
        <taxon>Spiralia</taxon>
        <taxon>Gnathifera</taxon>
        <taxon>Rotifera</taxon>
        <taxon>Eurotatoria</taxon>
        <taxon>Bdelloidea</taxon>
        <taxon>Philodinida</taxon>
        <taxon>Philodinidae</taxon>
        <taxon>Rotaria</taxon>
    </lineage>
</organism>
<feature type="region of interest" description="Disordered" evidence="1">
    <location>
        <begin position="29"/>
        <end position="73"/>
    </location>
</feature>
<evidence type="ECO:0000256" key="1">
    <source>
        <dbReference type="SAM" id="MobiDB-lite"/>
    </source>
</evidence>
<accession>A0A8S2PBN7</accession>
<evidence type="ECO:0000259" key="2">
    <source>
        <dbReference type="SMART" id="SM01220"/>
    </source>
</evidence>
<dbReference type="PANTHER" id="PTHR31640:SF1">
    <property type="entry name" value="BRIDGE-LIKE LIPID TRANSFER PROTEIN FAMILY MEMBER 1"/>
    <property type="match status" value="1"/>
</dbReference>
<dbReference type="SMART" id="SM01220">
    <property type="entry name" value="FSA_C"/>
    <property type="match status" value="1"/>
</dbReference>
<dbReference type="PANTHER" id="PTHR31640">
    <property type="entry name" value="TRANSMEMBRANE PROTEIN KIAA1109"/>
    <property type="match status" value="1"/>
</dbReference>
<feature type="domain" description="Bridge-like lipid transfer protein family member 1 C-terminal" evidence="2">
    <location>
        <begin position="235"/>
        <end position="718"/>
    </location>
</feature>
<protein>
    <recommendedName>
        <fullName evidence="2">Bridge-like lipid transfer protein family member 1 C-terminal domain-containing protein</fullName>
    </recommendedName>
</protein>
<feature type="compositionally biased region" description="Polar residues" evidence="1">
    <location>
        <begin position="39"/>
        <end position="60"/>
    </location>
</feature>
<feature type="region of interest" description="Disordered" evidence="1">
    <location>
        <begin position="621"/>
        <end position="641"/>
    </location>
</feature>
<dbReference type="GO" id="GO:0098793">
    <property type="term" value="C:presynapse"/>
    <property type="evidence" value="ECO:0007669"/>
    <property type="project" value="GOC"/>
</dbReference>
<dbReference type="InterPro" id="IPR056742">
    <property type="entry name" value="BLTP1_C"/>
</dbReference>
<name>A0A8S2PBN7_9BILA</name>
<comment type="caution">
    <text evidence="3">The sequence shown here is derived from an EMBL/GenBank/DDBJ whole genome shotgun (WGS) entry which is preliminary data.</text>
</comment>
<dbReference type="Proteomes" id="UP000676336">
    <property type="component" value="Unassembled WGS sequence"/>
</dbReference>
<dbReference type="Pfam" id="PF25040">
    <property type="entry name" value="BLTP1_C"/>
    <property type="match status" value="2"/>
</dbReference>
<feature type="compositionally biased region" description="Low complexity" evidence="1">
    <location>
        <begin position="61"/>
        <end position="71"/>
    </location>
</feature>
<sequence length="732" mass="83251">MPAAAVSPSYSSNRQRISEMIPLQFQAPSSTIYEEAHESTASLTPTITARTSSDNPDEAQSNSSPSLSSPNEITSTPAVDFELNLQIEISSGSCNLFTRRDLIAHSPLTNNLSKQQKQATLGLIQIINKIEYQVSQFSLPGFDVNANYNTKHANLTNKSLNKRASFYCRAMIQSPATQIIIHPILLDFLEQTLEYVKLPREQQRRSSIRDEHTQDQNSDNDHLDNIFLIEDQTSSTSIPIDVVVSIFIQPCVLLFTCLPTHPMECLIRQDFRDRSLLVDASHVMNILTDAIEIRIDYMGSPTLMGRICHILLQLNDDRHTETETNAMPASTLVVLNLRWSQLHLMITRSTTPDILKMAMKLTEFVNAQIANSKNLLASIQYDFSTDQKNIRMKKSSNVPAKYDISVIKKHVGMNGGEIMLQGHNLTIVVFHGLNFKSRQWALFSLNEPQINFVTDRGEEGDINQKLFFYLDHQSQTTFSSSKSRSNIASISRVTRNSNEPPAHLTINEWFNYASSTISAVGLRDFPTMGEPETPATASSLRSRQYELNAESIFILPALELRFQTRQLNGQVHCSFETEFYEHIMFTFNAEHFYFLHDLISSYIKEKERTAAVTVNNDKTRQRLTTTSSTSSDNQIPPPLDELRSDDIRRFICPDSKWKLQPTVKLLTAYGNEVEPFGADYILQKLGFHHARLTIPKWVQRGIMDPCEQSMTIVQLILIFLLPERFKELRMKQ</sequence>
<dbReference type="EMBL" id="CAJOBI010005936">
    <property type="protein sequence ID" value="CAF4046677.1"/>
    <property type="molecule type" value="Genomic_DNA"/>
</dbReference>
<evidence type="ECO:0000313" key="4">
    <source>
        <dbReference type="Proteomes" id="UP000676336"/>
    </source>
</evidence>
<proteinExistence type="predicted"/>
<dbReference type="AlphaFoldDB" id="A0A8S2PBN7"/>
<dbReference type="InterPro" id="IPR033616">
    <property type="entry name" value="BLTP1"/>
</dbReference>